<dbReference type="Pfam" id="PF00078">
    <property type="entry name" value="RVT_1"/>
    <property type="match status" value="1"/>
</dbReference>
<dbReference type="SUPFAM" id="SSF56672">
    <property type="entry name" value="DNA/RNA polymerases"/>
    <property type="match status" value="1"/>
</dbReference>
<reference evidence="5" key="1">
    <citation type="submission" date="2015-09" db="EMBL/GenBank/DDBJ databases">
        <authorList>
            <person name="Fill T.P."/>
            <person name="Baretta J.F."/>
            <person name="de Almeida L.G."/>
            <person name="Rocha M."/>
            <person name="de Souza D.H."/>
            <person name="Malavazi I."/>
            <person name="Cerdeira L.T."/>
            <person name="Hong H."/>
            <person name="Samborskyy M."/>
            <person name="de Vasconcelos A.T."/>
            <person name="Leadlay P."/>
            <person name="Rodrigues-Filho E."/>
        </authorList>
    </citation>
    <scope>NUCLEOTIDE SEQUENCE [LARGE SCALE GENOMIC DNA]</scope>
    <source>
        <strain evidence="5">LaBioMMi 136</strain>
    </source>
</reference>
<dbReference type="EMBL" id="LJBN01000153">
    <property type="protein sequence ID" value="OOQ86154.1"/>
    <property type="molecule type" value="Genomic_DNA"/>
</dbReference>
<dbReference type="Pfam" id="PF00075">
    <property type="entry name" value="RNase_H"/>
    <property type="match status" value="1"/>
</dbReference>
<dbReference type="GO" id="GO:0003964">
    <property type="term" value="F:RNA-directed DNA polymerase activity"/>
    <property type="evidence" value="ECO:0007669"/>
    <property type="project" value="UniProtKB-KW"/>
</dbReference>
<evidence type="ECO:0000313" key="4">
    <source>
        <dbReference type="EMBL" id="OOQ86154.1"/>
    </source>
</evidence>
<sequence>MAQFLREREVVSADIIAIQEPWENPFQDITHHPLKQTHELLYPAASETGGRARVCTFVSKKIGEHTHLAHSRDCQEIRIKTEGSELRIINVYNDQQRGAALDLLQGILSSMREQKEVSYLVLGDFNLHHPVWGGDAAPRDARAEDLLDLMESVGLDSWLAPGTITRDQAGSRSTIDLVLASYSLREQMLACEVDQSVHADSDHLPVLTLLEINVPEAADPIKRRNWKAMDVEKFRTFVSANLQDWMRQVTSPQDIDRAINHLINITNQAAQKSTPWARPSTWARQGWTPECTEAIKAARRQYRRYTRTHDEEDWKEYTSARNAKGRVIGKAMKKGFRQWVRETVERGPRGLWKVSKWARTRDQGSTSSNIPTLHSQEGPAETNQQKVDLLRQVFFPQPPQADLSDIDSSSPPNQITFPAISQQEVIDAIKRAPPDKAPGEDGIPNRVWKILAENDHFVAILTAIFDACMRTGYNPHHFQVSITVTLRKGGPRDFRQPKSYRPVALLNTLGKILESINATRIAWAVEEYGLLPKSHLGGRKGVSVDHAIQLILDRIHRAWGRGKKASMLLLDVAGAYDNVSHERLLHNIKQLRLGQFEQWIASFLSNRSTRIKLPGYLSDSFPTPTGIPQGSPISPILFLLFNAPLITACGLRTGAAQSIGFGWVDDAAILVESDTYYTNTITLERILDKAGLWARRHAARFAPDKFELIHFTNPNETDITQIPTITNIGSDIFDFEAQHPEGNDQMPVQYDNLSIQPTQSAKYLGVWLDKHLDFTIHRQKLLAKANGSLEALRAMTGSVWGASLMAMRKVYQAVVVPQMLYGVSAWHCPAAKSLPVWEMKRIVSEFTRIQRRAAILISGAFKSTSAAALNIELFITPIHLLMDQIIQETAIRIQTGAVWAQPDCLRRQQRSPQEIRRGGWSPLEALRWKKDGILNQQGTWESRKAFVLAPWEARIPCFIDQDTEAARASHDEIESLQQAAPDRAKVFFTDGSGYEGQVGASVVAPREGFFQRRYLGTTEESTVYVAELNGIEMAVANLANRPEGQRSTKMVIFSDCQAAIQAVQNPKRSSGQYVLSEIYNHVRTFRSAAAQHTPTFDQIPIEIRWIPAHVGVPGNETADVEAKLAATGGVGNGADQPRAGGSASGSADGRVLLAATAKRRVRRRIKERWAQEWAKERTGKPNQRLVKAPDKKVLRLFETLSKPYTSVLIQMRSMRIALNHFLFKIKAADSDQCYCSEGSQTPRHILMQCPLYADLRKTFLDKISMTDLGNSTDYDAIISHSQATRYVAEFMLQTGLLGQFRHVEIEPEPPKEGNENNKPG</sequence>
<organism evidence="4 5">
    <name type="scientific">Penicillium brasilianum</name>
    <dbReference type="NCBI Taxonomy" id="104259"/>
    <lineage>
        <taxon>Eukaryota</taxon>
        <taxon>Fungi</taxon>
        <taxon>Dikarya</taxon>
        <taxon>Ascomycota</taxon>
        <taxon>Pezizomycotina</taxon>
        <taxon>Eurotiomycetes</taxon>
        <taxon>Eurotiomycetidae</taxon>
        <taxon>Eurotiales</taxon>
        <taxon>Aspergillaceae</taxon>
        <taxon>Penicillium</taxon>
    </lineage>
</organism>
<feature type="compositionally biased region" description="Polar residues" evidence="1">
    <location>
        <begin position="363"/>
        <end position="381"/>
    </location>
</feature>
<dbReference type="InterPro" id="IPR005135">
    <property type="entry name" value="Endo/exonuclease/phosphatase"/>
</dbReference>
<dbReference type="PROSITE" id="PS50878">
    <property type="entry name" value="RT_POL"/>
    <property type="match status" value="1"/>
</dbReference>
<dbReference type="InterPro" id="IPR002156">
    <property type="entry name" value="RNaseH_domain"/>
</dbReference>
<dbReference type="GO" id="GO:0004523">
    <property type="term" value="F:RNA-DNA hybrid ribonuclease activity"/>
    <property type="evidence" value="ECO:0007669"/>
    <property type="project" value="InterPro"/>
</dbReference>
<gene>
    <name evidence="4" type="ORF">PEBR_22670</name>
</gene>
<dbReference type="Pfam" id="PF14529">
    <property type="entry name" value="Exo_endo_phos_2"/>
    <property type="match status" value="1"/>
</dbReference>
<dbReference type="Proteomes" id="UP000190744">
    <property type="component" value="Unassembled WGS sequence"/>
</dbReference>
<proteinExistence type="predicted"/>
<dbReference type="InterPro" id="IPR036691">
    <property type="entry name" value="Endo/exonu/phosph_ase_sf"/>
</dbReference>
<dbReference type="Gene3D" id="3.30.420.10">
    <property type="entry name" value="Ribonuclease H-like superfamily/Ribonuclease H"/>
    <property type="match status" value="1"/>
</dbReference>
<dbReference type="CDD" id="cd01650">
    <property type="entry name" value="RT_nLTR_like"/>
    <property type="match status" value="1"/>
</dbReference>
<dbReference type="GO" id="GO:0003676">
    <property type="term" value="F:nucleic acid binding"/>
    <property type="evidence" value="ECO:0007669"/>
    <property type="project" value="InterPro"/>
</dbReference>
<dbReference type="InterPro" id="IPR043502">
    <property type="entry name" value="DNA/RNA_pol_sf"/>
</dbReference>
<accession>A0A1S9RKV1</accession>
<keyword evidence="4" id="KW-0808">Transferase</keyword>
<dbReference type="PROSITE" id="PS50879">
    <property type="entry name" value="RNASE_H_1"/>
    <property type="match status" value="1"/>
</dbReference>
<dbReference type="PANTHER" id="PTHR33481:SF1">
    <property type="entry name" value="ENDONUCLEASE_EXONUCLEASE_PHOSPHATASE DOMAIN-CONTAINING PROTEIN-RELATED"/>
    <property type="match status" value="1"/>
</dbReference>
<dbReference type="SUPFAM" id="SSF53098">
    <property type="entry name" value="Ribonuclease H-like"/>
    <property type="match status" value="1"/>
</dbReference>
<name>A0A1S9RKV1_PENBI</name>
<keyword evidence="4" id="KW-0695">RNA-directed DNA polymerase</keyword>
<evidence type="ECO:0000259" key="3">
    <source>
        <dbReference type="PROSITE" id="PS50879"/>
    </source>
</evidence>
<dbReference type="InterPro" id="IPR000477">
    <property type="entry name" value="RT_dom"/>
</dbReference>
<keyword evidence="4" id="KW-0548">Nucleotidyltransferase</keyword>
<dbReference type="InterPro" id="IPR012337">
    <property type="entry name" value="RNaseH-like_sf"/>
</dbReference>
<feature type="region of interest" description="Disordered" evidence="1">
    <location>
        <begin position="358"/>
        <end position="381"/>
    </location>
</feature>
<evidence type="ECO:0000313" key="5">
    <source>
        <dbReference type="Proteomes" id="UP000190744"/>
    </source>
</evidence>
<evidence type="ECO:0000256" key="1">
    <source>
        <dbReference type="SAM" id="MobiDB-lite"/>
    </source>
</evidence>
<evidence type="ECO:0000259" key="2">
    <source>
        <dbReference type="PROSITE" id="PS50878"/>
    </source>
</evidence>
<dbReference type="Gene3D" id="3.60.10.10">
    <property type="entry name" value="Endonuclease/exonuclease/phosphatase"/>
    <property type="match status" value="1"/>
</dbReference>
<dbReference type="CDD" id="cd09276">
    <property type="entry name" value="Rnase_HI_RT_non_LTR"/>
    <property type="match status" value="1"/>
</dbReference>
<comment type="caution">
    <text evidence="4">The sequence shown here is derived from an EMBL/GenBank/DDBJ whole genome shotgun (WGS) entry which is preliminary data.</text>
</comment>
<feature type="domain" description="RNase H type-1" evidence="3">
    <location>
        <begin position="981"/>
        <end position="1127"/>
    </location>
</feature>
<dbReference type="PANTHER" id="PTHR33481">
    <property type="entry name" value="REVERSE TRANSCRIPTASE"/>
    <property type="match status" value="1"/>
</dbReference>
<feature type="domain" description="Reverse transcriptase" evidence="2">
    <location>
        <begin position="467"/>
        <end position="768"/>
    </location>
</feature>
<dbReference type="SUPFAM" id="SSF56219">
    <property type="entry name" value="DNase I-like"/>
    <property type="match status" value="1"/>
</dbReference>
<protein>
    <submittedName>
        <fullName evidence="4">Putative reverse transcriptase</fullName>
    </submittedName>
</protein>
<dbReference type="InterPro" id="IPR036397">
    <property type="entry name" value="RNaseH_sf"/>
</dbReference>